<dbReference type="OrthoDB" id="5844878at2759"/>
<feature type="signal peptide" evidence="5">
    <location>
        <begin position="1"/>
        <end position="21"/>
    </location>
</feature>
<feature type="transmembrane region" description="Helical" evidence="4">
    <location>
        <begin position="139"/>
        <end position="165"/>
    </location>
</feature>
<accession>G0NJG9</accession>
<keyword evidence="3" id="KW-0325">Glycoprotein</keyword>
<dbReference type="HOGENOM" id="CLU_098772_0_0_1"/>
<keyword evidence="5" id="KW-0732">Signal</keyword>
<dbReference type="OMA" id="LHAYNPQ"/>
<evidence type="ECO:0000256" key="5">
    <source>
        <dbReference type="SAM" id="SignalP"/>
    </source>
</evidence>
<protein>
    <recommendedName>
        <fullName evidence="6">MANSC domain-containing protein</fullName>
    </recommendedName>
</protein>
<organism evidence="8">
    <name type="scientific">Caenorhabditis brenneri</name>
    <name type="common">Nematode worm</name>
    <dbReference type="NCBI Taxonomy" id="135651"/>
    <lineage>
        <taxon>Eukaryota</taxon>
        <taxon>Metazoa</taxon>
        <taxon>Ecdysozoa</taxon>
        <taxon>Nematoda</taxon>
        <taxon>Chromadorea</taxon>
        <taxon>Rhabditida</taxon>
        <taxon>Rhabditina</taxon>
        <taxon>Rhabditomorpha</taxon>
        <taxon>Rhabditoidea</taxon>
        <taxon>Rhabditidae</taxon>
        <taxon>Peloderinae</taxon>
        <taxon>Caenorhabditis</taxon>
    </lineage>
</organism>
<dbReference type="EMBL" id="GL379896">
    <property type="protein sequence ID" value="EGT32547.1"/>
    <property type="molecule type" value="Genomic_DNA"/>
</dbReference>
<dbReference type="FunCoup" id="G0NJG9">
    <property type="interactions" value="182"/>
</dbReference>
<dbReference type="Proteomes" id="UP000008068">
    <property type="component" value="Unassembled WGS sequence"/>
</dbReference>
<dbReference type="InterPro" id="IPR013980">
    <property type="entry name" value="MANSC_dom"/>
</dbReference>
<evidence type="ECO:0000256" key="1">
    <source>
        <dbReference type="ARBA" id="ARBA00004370"/>
    </source>
</evidence>
<evidence type="ECO:0000313" key="8">
    <source>
        <dbReference type="Proteomes" id="UP000008068"/>
    </source>
</evidence>
<dbReference type="AlphaFoldDB" id="G0NJG9"/>
<feature type="chain" id="PRO_5003404982" description="MANSC domain-containing protein" evidence="5">
    <location>
        <begin position="22"/>
        <end position="194"/>
    </location>
</feature>
<evidence type="ECO:0000259" key="6">
    <source>
        <dbReference type="Pfam" id="PF07502"/>
    </source>
</evidence>
<name>G0NJG9_CAEBE</name>
<reference evidence="8" key="1">
    <citation type="submission" date="2011-07" db="EMBL/GenBank/DDBJ databases">
        <authorList>
            <consortium name="Caenorhabditis brenneri Sequencing and Analysis Consortium"/>
            <person name="Wilson R.K."/>
        </authorList>
    </citation>
    <scope>NUCLEOTIDE SEQUENCE [LARGE SCALE GENOMIC DNA]</scope>
    <source>
        <strain evidence="8">PB2801</strain>
    </source>
</reference>
<feature type="domain" description="MANSC" evidence="6">
    <location>
        <begin position="35"/>
        <end position="94"/>
    </location>
</feature>
<keyword evidence="8" id="KW-1185">Reference proteome</keyword>
<dbReference type="Pfam" id="PF07502">
    <property type="entry name" value="MANEC"/>
    <property type="match status" value="1"/>
</dbReference>
<dbReference type="GO" id="GO:0016020">
    <property type="term" value="C:membrane"/>
    <property type="evidence" value="ECO:0007669"/>
    <property type="project" value="UniProtKB-SubCell"/>
</dbReference>
<keyword evidence="2 4" id="KW-0472">Membrane</keyword>
<evidence type="ECO:0000313" key="7">
    <source>
        <dbReference type="EMBL" id="EGT32547.1"/>
    </source>
</evidence>
<keyword evidence="4" id="KW-0812">Transmembrane</keyword>
<dbReference type="InParanoid" id="G0NJG9"/>
<comment type="subcellular location">
    <subcellularLocation>
        <location evidence="1">Membrane</location>
    </subcellularLocation>
</comment>
<sequence length="194" mass="21357">MQQPLLFLFFEFLLLFKRSRGIDVFCGELKIFNEQRFGQGAITVSSQTTTDMKQCLDVCCSIPNCDGVTFEGITSTDFDDANCLLVSCEPTCQFNGPSTQNSSGVLSVLIHRIRNETTESTPSSTVSSYIPVISSLTPFWFLALVIGVAAICIGTNVTLSIVYCIHCRRRKRSQKAHISTVKGGPTLHAYNPQV</sequence>
<evidence type="ECO:0000256" key="2">
    <source>
        <dbReference type="ARBA" id="ARBA00023136"/>
    </source>
</evidence>
<dbReference type="eggNOG" id="ENOG502T2CR">
    <property type="taxonomic scope" value="Eukaryota"/>
</dbReference>
<evidence type="ECO:0000256" key="4">
    <source>
        <dbReference type="SAM" id="Phobius"/>
    </source>
</evidence>
<proteinExistence type="predicted"/>
<gene>
    <name evidence="7" type="ORF">CAEBREN_07913</name>
</gene>
<dbReference type="STRING" id="135651.G0NJG9"/>
<evidence type="ECO:0000256" key="3">
    <source>
        <dbReference type="ARBA" id="ARBA00023180"/>
    </source>
</evidence>
<keyword evidence="4" id="KW-1133">Transmembrane helix</keyword>